<proteinExistence type="predicted"/>
<dbReference type="Proteomes" id="UP000629468">
    <property type="component" value="Unassembled WGS sequence"/>
</dbReference>
<gene>
    <name evidence="2" type="ORF">Agabi119p4_10944</name>
</gene>
<dbReference type="AlphaFoldDB" id="A0A8H7EVK5"/>
<feature type="compositionally biased region" description="Polar residues" evidence="1">
    <location>
        <begin position="1"/>
        <end position="17"/>
    </location>
</feature>
<name>A0A8H7EVK5_AGABI</name>
<feature type="region of interest" description="Disordered" evidence="1">
    <location>
        <begin position="1"/>
        <end position="126"/>
    </location>
</feature>
<comment type="caution">
    <text evidence="2">The sequence shown here is derived from an EMBL/GenBank/DDBJ whole genome shotgun (WGS) entry which is preliminary data.</text>
</comment>
<accession>A0A8H7EVK5</accession>
<evidence type="ECO:0000313" key="3">
    <source>
        <dbReference type="Proteomes" id="UP000629468"/>
    </source>
</evidence>
<evidence type="ECO:0000313" key="2">
    <source>
        <dbReference type="EMBL" id="KAF7760268.1"/>
    </source>
</evidence>
<reference evidence="2 3" key="1">
    <citation type="journal article" name="Sci. Rep.">
        <title>Telomere-to-telomere assembled and centromere annotated genomes of the two main subspecies of the button mushroom Agaricus bisporus reveal especially polymorphic chromosome ends.</title>
        <authorList>
            <person name="Sonnenberg A.S.M."/>
            <person name="Sedaghat-Telgerd N."/>
            <person name="Lavrijssen B."/>
            <person name="Ohm R.A."/>
            <person name="Hendrickx P.M."/>
            <person name="Scholtmeijer K."/>
            <person name="Baars J.J.P."/>
            <person name="van Peer A."/>
        </authorList>
    </citation>
    <scope>NUCLEOTIDE SEQUENCE [LARGE SCALE GENOMIC DNA]</scope>
    <source>
        <strain evidence="2 3">H119_p4</strain>
    </source>
</reference>
<dbReference type="EMBL" id="JABXXO010000015">
    <property type="protein sequence ID" value="KAF7760268.1"/>
    <property type="molecule type" value="Genomic_DNA"/>
</dbReference>
<organism evidence="2 3">
    <name type="scientific">Agaricus bisporus var. burnettii</name>
    <dbReference type="NCBI Taxonomy" id="192524"/>
    <lineage>
        <taxon>Eukaryota</taxon>
        <taxon>Fungi</taxon>
        <taxon>Dikarya</taxon>
        <taxon>Basidiomycota</taxon>
        <taxon>Agaricomycotina</taxon>
        <taxon>Agaricomycetes</taxon>
        <taxon>Agaricomycetidae</taxon>
        <taxon>Agaricales</taxon>
        <taxon>Agaricineae</taxon>
        <taxon>Agaricaceae</taxon>
        <taxon>Agaricus</taxon>
    </lineage>
</organism>
<feature type="compositionally biased region" description="Polar residues" evidence="1">
    <location>
        <begin position="115"/>
        <end position="126"/>
    </location>
</feature>
<feature type="compositionally biased region" description="Basic and acidic residues" evidence="1">
    <location>
        <begin position="57"/>
        <end position="81"/>
    </location>
</feature>
<feature type="compositionally biased region" description="Basic and acidic residues" evidence="1">
    <location>
        <begin position="95"/>
        <end position="111"/>
    </location>
</feature>
<protein>
    <submittedName>
        <fullName evidence="2">Uncharacterized protein</fullName>
    </submittedName>
</protein>
<evidence type="ECO:0000256" key="1">
    <source>
        <dbReference type="SAM" id="MobiDB-lite"/>
    </source>
</evidence>
<sequence>MSGNSQEVDNTQDSYPTQRHAGKVGYGPTYHEGPTLADKVAGYKKELHGKIARKPQLVKEGHDKITGEAKRREREGSDEKQPFGTPGETQSPTTEHPRTGDSSRSSERESNESETAVSSKGNLGKE</sequence>